<sequence length="281" mass="30969">MNNVKLFTDSTCDLSTEMLTENDISVIPLYITFNELSYKDSIDMNTAELYSKVDALGILPKTAAPTPSDFLNAFKPFVDAGKDIVYIGLSSQLSSTVQNALLAAREFPKGKVNVIDSLNLSTGVGILVMKAVDFKREGLSAKEITERISEIVPKGRTFFTIDTYEYLYKGGRCSAMQGLVGSMLQIKPITKLVDGNIVLYDKQRGRKKVLASLLQEINKDLERIDPSRVFIVNSFAKEDAIYLEQELKNKLNLGNVVITDAGCVISSHCGKKALGISYITK</sequence>
<dbReference type="NCBIfam" id="TIGR00762">
    <property type="entry name" value="DegV"/>
    <property type="match status" value="1"/>
</dbReference>
<keyword evidence="3" id="KW-1185">Reference proteome</keyword>
<accession>A0A1D8GER4</accession>
<dbReference type="Pfam" id="PF02645">
    <property type="entry name" value="DegV"/>
    <property type="match status" value="1"/>
</dbReference>
<keyword evidence="1" id="KW-0446">Lipid-binding</keyword>
<dbReference type="Gene3D" id="3.30.1180.10">
    <property type="match status" value="1"/>
</dbReference>
<dbReference type="PANTHER" id="PTHR33434">
    <property type="entry name" value="DEGV DOMAIN-CONTAINING PROTEIN DR_1986-RELATED"/>
    <property type="match status" value="1"/>
</dbReference>
<dbReference type="PROSITE" id="PS51482">
    <property type="entry name" value="DEGV"/>
    <property type="match status" value="1"/>
</dbReference>
<dbReference type="STRING" id="1424294.Gferi_07210"/>
<evidence type="ECO:0000313" key="3">
    <source>
        <dbReference type="Proteomes" id="UP000095743"/>
    </source>
</evidence>
<protein>
    <submittedName>
        <fullName evidence="2">Fatty acid-binding protein DegV</fullName>
    </submittedName>
</protein>
<name>A0A1D8GER4_9FIRM</name>
<reference evidence="2 3" key="1">
    <citation type="submission" date="2016-09" db="EMBL/GenBank/DDBJ databases">
        <title>Genomic analysis reveals versatility of anaerobic energy metabolism of Geosporobacter ferrireducens IRF9 of phylum Firmicutes.</title>
        <authorList>
            <person name="Kim S.-J."/>
        </authorList>
    </citation>
    <scope>NUCLEOTIDE SEQUENCE [LARGE SCALE GENOMIC DNA]</scope>
    <source>
        <strain evidence="2 3">IRF9</strain>
    </source>
</reference>
<gene>
    <name evidence="2" type="ORF">Gferi_07210</name>
</gene>
<dbReference type="EMBL" id="CP017269">
    <property type="protein sequence ID" value="AOT69378.1"/>
    <property type="molecule type" value="Genomic_DNA"/>
</dbReference>
<dbReference type="AlphaFoldDB" id="A0A1D8GER4"/>
<dbReference type="Proteomes" id="UP000095743">
    <property type="component" value="Chromosome"/>
</dbReference>
<dbReference type="OrthoDB" id="9780216at2"/>
<proteinExistence type="predicted"/>
<dbReference type="GO" id="GO:0008289">
    <property type="term" value="F:lipid binding"/>
    <property type="evidence" value="ECO:0007669"/>
    <property type="project" value="UniProtKB-KW"/>
</dbReference>
<dbReference type="PANTHER" id="PTHR33434:SF2">
    <property type="entry name" value="FATTY ACID-BINDING PROTEIN TM_1468"/>
    <property type="match status" value="1"/>
</dbReference>
<dbReference type="Gene3D" id="3.40.50.10170">
    <property type="match status" value="1"/>
</dbReference>
<dbReference type="InterPro" id="IPR043168">
    <property type="entry name" value="DegV_C"/>
</dbReference>
<dbReference type="SUPFAM" id="SSF82549">
    <property type="entry name" value="DAK1/DegV-like"/>
    <property type="match status" value="1"/>
</dbReference>
<dbReference type="InterPro" id="IPR003797">
    <property type="entry name" value="DegV"/>
</dbReference>
<dbReference type="KEGG" id="gfe:Gferi_07210"/>
<organism evidence="2 3">
    <name type="scientific">Geosporobacter ferrireducens</name>
    <dbReference type="NCBI Taxonomy" id="1424294"/>
    <lineage>
        <taxon>Bacteria</taxon>
        <taxon>Bacillati</taxon>
        <taxon>Bacillota</taxon>
        <taxon>Clostridia</taxon>
        <taxon>Peptostreptococcales</taxon>
        <taxon>Thermotaleaceae</taxon>
        <taxon>Geosporobacter</taxon>
    </lineage>
</organism>
<evidence type="ECO:0000256" key="1">
    <source>
        <dbReference type="ARBA" id="ARBA00023121"/>
    </source>
</evidence>
<dbReference type="InterPro" id="IPR050270">
    <property type="entry name" value="DegV_domain_contain"/>
</dbReference>
<dbReference type="RefSeq" id="WP_069974978.1">
    <property type="nucleotide sequence ID" value="NZ_CP017269.1"/>
</dbReference>
<evidence type="ECO:0000313" key="2">
    <source>
        <dbReference type="EMBL" id="AOT69378.1"/>
    </source>
</evidence>